<feature type="domain" description="Dynein regulatory complex protein 1 C-terminal" evidence="13">
    <location>
        <begin position="511"/>
        <end position="566"/>
    </location>
</feature>
<sequence>MEEKDKETEKEKTSLSAISSETNRSSTSSNVEIKKEPNEAENPEEQSQMRIISLHRDLTAALTNIQTAAVAKVARTKLENAQGTIAEQREKEEQSSQQLFEEIIRGWTAAHEKEVHQDLQEALENQQRLCAAVIRDKKSLINDLKQELNRRHESYVRTLRQNAEELNLVTVMMEENMKIMTDVYREEMEQMERIHQQEVEILRTKDKDRWEQQIKALCDKELQLLKERNKKVKEYEDKCHEKIFTSVIDDARSVSVKHDFHKKVPSHLLDPQNSLPTKLIQQSNETSAFLNKRIVSLKKDIKKLQKTYTEKERELQNCTHKLHGEYQRSFQRVQKFHQRRMKTRNSSVADAKKLKELQQMIDGELKQLSQRALTIDSLICQYVGVPWNPDNTAVLERPGPERLPNIDQLNPETDKCRRGMIEDENEEEKTCVETPEDPLQHEIRSPSGCGGSVKAAQTSSSTNSSVRRKHALPPLKLPPGMKRASRESSAERTSSSGHAQVLDVSEVCSRWERQAEIIPEEKVRRWETAEKKLLQYYWVLREISDLTRETEDLRKKNMQLKSQLQERSIAWTPASR</sequence>
<evidence type="ECO:0000313" key="14">
    <source>
        <dbReference type="Ensembl" id="ENSOMEP00000006307.1"/>
    </source>
</evidence>
<dbReference type="GeneTree" id="ENSGT00940000176160"/>
<evidence type="ECO:0000259" key="12">
    <source>
        <dbReference type="Pfam" id="PF14772"/>
    </source>
</evidence>
<keyword evidence="15" id="KW-1185">Reference proteome</keyword>
<dbReference type="GO" id="GO:0005858">
    <property type="term" value="C:axonemal dynein complex"/>
    <property type="evidence" value="ECO:0007669"/>
    <property type="project" value="InterPro"/>
</dbReference>
<dbReference type="GO" id="GO:0060285">
    <property type="term" value="P:cilium-dependent cell motility"/>
    <property type="evidence" value="ECO:0007669"/>
    <property type="project" value="TreeGrafter"/>
</dbReference>
<keyword evidence="6" id="KW-0969">Cilium</keyword>
<feature type="coiled-coil region" evidence="10">
    <location>
        <begin position="287"/>
        <end position="321"/>
    </location>
</feature>
<dbReference type="PaxDb" id="30732-ENSOMEP00000006307"/>
<reference evidence="14" key="2">
    <citation type="submission" date="2025-09" db="UniProtKB">
        <authorList>
            <consortium name="Ensembl"/>
        </authorList>
    </citation>
    <scope>IDENTIFICATION</scope>
</reference>
<evidence type="ECO:0000256" key="9">
    <source>
        <dbReference type="ARBA" id="ARBA00046115"/>
    </source>
</evidence>
<comment type="function">
    <text evidence="9">Component of the nexin-dynein regulatory complex (N-DRC) a key regulator of ciliary/flagellar motility which maintains the alignment and integrity of the distal axoneme and regulates microtubule sliding in motile axonemes. Plays a critical role in the assembly of N-DRC and also stabilizes the assembly of multiple inner dynein arms and radial spokes. Coassembles with CCDC65/DRC2 to form a central scaffold needed for assembly of the N-DRC and its attachment to the outer doublet microtubules.</text>
</comment>
<dbReference type="InterPro" id="IPR039505">
    <property type="entry name" value="DRC1/2_N"/>
</dbReference>
<evidence type="ECO:0000313" key="15">
    <source>
        <dbReference type="Proteomes" id="UP000261560"/>
    </source>
</evidence>
<feature type="compositionally biased region" description="Low complexity" evidence="11">
    <location>
        <begin position="16"/>
        <end position="30"/>
    </location>
</feature>
<evidence type="ECO:0000256" key="5">
    <source>
        <dbReference type="ARBA" id="ARBA00023054"/>
    </source>
</evidence>
<accession>A0A3B3BMG5</accession>
<dbReference type="GO" id="GO:0003352">
    <property type="term" value="P:regulation of cilium movement"/>
    <property type="evidence" value="ECO:0007669"/>
    <property type="project" value="TreeGrafter"/>
</dbReference>
<evidence type="ECO:0000259" key="13">
    <source>
        <dbReference type="Pfam" id="PF14775"/>
    </source>
</evidence>
<evidence type="ECO:0000256" key="1">
    <source>
        <dbReference type="ARBA" id="ARBA00004611"/>
    </source>
</evidence>
<dbReference type="OMA" id="LDFMMAR"/>
<keyword evidence="5 10" id="KW-0175">Coiled coil</keyword>
<dbReference type="CTD" id="92749"/>
<dbReference type="GeneID" id="112158085"/>
<dbReference type="GO" id="GO:0070286">
    <property type="term" value="P:axonemal dynein complex assembly"/>
    <property type="evidence" value="ECO:0007669"/>
    <property type="project" value="InterPro"/>
</dbReference>
<dbReference type="Ensembl" id="ENSOMET00000006022.1">
    <property type="protein sequence ID" value="ENSOMEP00000006307.1"/>
    <property type="gene ID" value="ENSOMEG00000007358.1"/>
</dbReference>
<feature type="compositionally biased region" description="Basic and acidic residues" evidence="11">
    <location>
        <begin position="1"/>
        <end position="13"/>
    </location>
</feature>
<dbReference type="Proteomes" id="UP000261560">
    <property type="component" value="Unplaced"/>
</dbReference>
<evidence type="ECO:0000256" key="11">
    <source>
        <dbReference type="SAM" id="MobiDB-lite"/>
    </source>
</evidence>
<evidence type="ECO:0000256" key="6">
    <source>
        <dbReference type="ARBA" id="ARBA00023069"/>
    </source>
</evidence>
<evidence type="ECO:0000256" key="4">
    <source>
        <dbReference type="ARBA" id="ARBA00022846"/>
    </source>
</evidence>
<dbReference type="InterPro" id="IPR039750">
    <property type="entry name" value="DRC1/DRC2"/>
</dbReference>
<reference evidence="14" key="1">
    <citation type="submission" date="2025-08" db="UniProtKB">
        <authorList>
            <consortium name="Ensembl"/>
        </authorList>
    </citation>
    <scope>IDENTIFICATION</scope>
</reference>
<dbReference type="AlphaFoldDB" id="A0A3B3BMG5"/>
<keyword evidence="7" id="KW-0966">Cell projection</keyword>
<name>A0A3B3BMG5_ORYME</name>
<comment type="subcellular location">
    <subcellularLocation>
        <location evidence="1">Cytoplasm</location>
        <location evidence="1">Cytoskeleton</location>
        <location evidence="1">Flagellum axoneme</location>
    </subcellularLocation>
</comment>
<evidence type="ECO:0000256" key="10">
    <source>
        <dbReference type="SAM" id="Coils"/>
    </source>
</evidence>
<feature type="domain" description="Dynein regulatory complex protein 1/2 N-terminal" evidence="12">
    <location>
        <begin position="72"/>
        <end position="165"/>
    </location>
</feature>
<feature type="coiled-coil region" evidence="10">
    <location>
        <begin position="185"/>
        <end position="238"/>
    </location>
</feature>
<feature type="coiled-coil region" evidence="10">
    <location>
        <begin position="71"/>
        <end position="136"/>
    </location>
</feature>
<feature type="region of interest" description="Disordered" evidence="11">
    <location>
        <begin position="422"/>
        <end position="499"/>
    </location>
</feature>
<dbReference type="Pfam" id="PF14775">
    <property type="entry name" value="NYD-SP28_assoc"/>
    <property type="match status" value="1"/>
</dbReference>
<dbReference type="Pfam" id="PF14772">
    <property type="entry name" value="NYD-SP28"/>
    <property type="match status" value="1"/>
</dbReference>
<dbReference type="InterPro" id="IPR029440">
    <property type="entry name" value="DRC1_C"/>
</dbReference>
<dbReference type="PANTHER" id="PTHR21625">
    <property type="entry name" value="NYD-SP28 PROTEIN"/>
    <property type="match status" value="1"/>
</dbReference>
<dbReference type="STRING" id="30732.ENSOMEP00000006307"/>
<evidence type="ECO:0000256" key="3">
    <source>
        <dbReference type="ARBA" id="ARBA00013815"/>
    </source>
</evidence>
<protein>
    <recommendedName>
        <fullName evidence="3">Dynein regulatory complex protein 1</fullName>
    </recommendedName>
    <alternativeName>
        <fullName evidence="8">Coiled-coil domain-containing protein 164</fullName>
    </alternativeName>
</protein>
<evidence type="ECO:0000256" key="7">
    <source>
        <dbReference type="ARBA" id="ARBA00023273"/>
    </source>
</evidence>
<dbReference type="OrthoDB" id="10260459at2759"/>
<dbReference type="KEGG" id="oml:112158085"/>
<dbReference type="RefSeq" id="XP_024147047.1">
    <property type="nucleotide sequence ID" value="XM_024291279.2"/>
</dbReference>
<proteinExistence type="inferred from homology"/>
<dbReference type="PANTHER" id="PTHR21625:SF1">
    <property type="entry name" value="DYNEIN REGULATORY COMPLEX PROTEIN 1"/>
    <property type="match status" value="1"/>
</dbReference>
<comment type="similarity">
    <text evidence="2">Belongs to the DRC1 family.</text>
</comment>
<evidence type="ECO:0000256" key="8">
    <source>
        <dbReference type="ARBA" id="ARBA00031554"/>
    </source>
</evidence>
<organism evidence="14 15">
    <name type="scientific">Oryzias melastigma</name>
    <name type="common">Marine medaka</name>
    <dbReference type="NCBI Taxonomy" id="30732"/>
    <lineage>
        <taxon>Eukaryota</taxon>
        <taxon>Metazoa</taxon>
        <taxon>Chordata</taxon>
        <taxon>Craniata</taxon>
        <taxon>Vertebrata</taxon>
        <taxon>Euteleostomi</taxon>
        <taxon>Actinopterygii</taxon>
        <taxon>Neopterygii</taxon>
        <taxon>Teleostei</taxon>
        <taxon>Neoteleostei</taxon>
        <taxon>Acanthomorphata</taxon>
        <taxon>Ovalentaria</taxon>
        <taxon>Atherinomorphae</taxon>
        <taxon>Beloniformes</taxon>
        <taxon>Adrianichthyidae</taxon>
        <taxon>Oryziinae</taxon>
        <taxon>Oryzias</taxon>
    </lineage>
</organism>
<feature type="region of interest" description="Disordered" evidence="11">
    <location>
        <begin position="1"/>
        <end position="47"/>
    </location>
</feature>
<feature type="compositionally biased region" description="Polar residues" evidence="11">
    <location>
        <begin position="455"/>
        <end position="465"/>
    </location>
</feature>
<keyword evidence="4" id="KW-0282">Flagellum</keyword>
<evidence type="ECO:0000256" key="2">
    <source>
        <dbReference type="ARBA" id="ARBA00009688"/>
    </source>
</evidence>